<dbReference type="STRING" id="1111454.HMPREF1250_0528"/>
<feature type="transmembrane region" description="Helical" evidence="2">
    <location>
        <begin position="29"/>
        <end position="46"/>
    </location>
</feature>
<proteinExistence type="predicted"/>
<accession>U7USP0</accession>
<evidence type="ECO:0000313" key="4">
    <source>
        <dbReference type="Proteomes" id="UP000017090"/>
    </source>
</evidence>
<evidence type="ECO:0000256" key="2">
    <source>
        <dbReference type="SAM" id="Phobius"/>
    </source>
</evidence>
<reference evidence="3 4" key="1">
    <citation type="submission" date="2013-09" db="EMBL/GenBank/DDBJ databases">
        <authorList>
            <person name="Durkin A.S."/>
            <person name="Haft D.R."/>
            <person name="McCorrison J."/>
            <person name="Torralba M."/>
            <person name="Gillis M."/>
            <person name="Haft D.H."/>
            <person name="Methe B."/>
            <person name="Sutton G."/>
            <person name="Nelson K.E."/>
        </authorList>
    </citation>
    <scope>NUCLEOTIDE SEQUENCE [LARGE SCALE GENOMIC DNA]</scope>
    <source>
        <strain evidence="3 4">BV3C16-1</strain>
    </source>
</reference>
<dbReference type="PATRIC" id="fig|1111454.3.peg.642"/>
<evidence type="ECO:0000256" key="1">
    <source>
        <dbReference type="SAM" id="MobiDB-lite"/>
    </source>
</evidence>
<dbReference type="RefSeq" id="WP_023053134.1">
    <property type="nucleotide sequence ID" value="NZ_AWXA01000009.1"/>
</dbReference>
<comment type="caution">
    <text evidence="3">The sequence shown here is derived from an EMBL/GenBank/DDBJ whole genome shotgun (WGS) entry which is preliminary data.</text>
</comment>
<keyword evidence="4" id="KW-1185">Reference proteome</keyword>
<feature type="compositionally biased region" description="Basic and acidic residues" evidence="1">
    <location>
        <begin position="129"/>
        <end position="139"/>
    </location>
</feature>
<dbReference type="AlphaFoldDB" id="U7USP0"/>
<name>U7USP0_9FIRM</name>
<dbReference type="Proteomes" id="UP000017090">
    <property type="component" value="Unassembled WGS sequence"/>
</dbReference>
<protein>
    <submittedName>
        <fullName evidence="3">Peptidase propeptide and YpeB domain protein</fullName>
    </submittedName>
</protein>
<sequence>MKNITDKQNIQDAAEQVKKVCTKKVMKRIAAVLVVIAIAAGGGAAWKHHQKDVEKTQAVAAQTRIVALEAEKKGLVLLDEGKIRSLTAQALGLDENNVTYDKIALRDSVGGAKKDTDRKEKHAKHEGKKKGGEQRRDEQTLQQTPATGDTRPVTAAPQAVPAAAVNSKPSFRPIYDISCKSDSVKYKIQIDAVTGEVLHIDVA</sequence>
<keyword evidence="2" id="KW-0812">Transmembrane</keyword>
<organism evidence="3 4">
    <name type="scientific">Megasphaera vaginalis</name>
    <name type="common">ex Srinivasan et al. 2021</name>
    <dbReference type="NCBI Taxonomy" id="1111454"/>
    <lineage>
        <taxon>Bacteria</taxon>
        <taxon>Bacillati</taxon>
        <taxon>Bacillota</taxon>
        <taxon>Negativicutes</taxon>
        <taxon>Veillonellales</taxon>
        <taxon>Veillonellaceae</taxon>
        <taxon>Megasphaera</taxon>
    </lineage>
</organism>
<dbReference type="EMBL" id="AWXA01000009">
    <property type="protein sequence ID" value="ERT61483.1"/>
    <property type="molecule type" value="Genomic_DNA"/>
</dbReference>
<keyword evidence="2" id="KW-1133">Transmembrane helix</keyword>
<dbReference type="Gene3D" id="3.10.450.40">
    <property type="match status" value="1"/>
</dbReference>
<gene>
    <name evidence="3" type="ORF">HMPREF1250_0528</name>
</gene>
<dbReference type="eggNOG" id="ENOG5032SPM">
    <property type="taxonomic scope" value="Bacteria"/>
</dbReference>
<dbReference type="OrthoDB" id="1625649at2"/>
<evidence type="ECO:0000313" key="3">
    <source>
        <dbReference type="EMBL" id="ERT61483.1"/>
    </source>
</evidence>
<feature type="region of interest" description="Disordered" evidence="1">
    <location>
        <begin position="111"/>
        <end position="155"/>
    </location>
</feature>
<keyword evidence="2" id="KW-0472">Membrane</keyword>